<feature type="transmembrane region" description="Helical" evidence="12">
    <location>
        <begin position="183"/>
        <end position="206"/>
    </location>
</feature>
<feature type="transmembrane region" description="Helical" evidence="12">
    <location>
        <begin position="20"/>
        <end position="42"/>
    </location>
</feature>
<dbReference type="InterPro" id="IPR002585">
    <property type="entry name" value="Cyt-d_ubiquinol_oxidase_su_1"/>
</dbReference>
<keyword evidence="14" id="KW-1185">Reference proteome</keyword>
<organism evidence="13 14">
    <name type="scientific">Anaeromyxobacter paludicola</name>
    <dbReference type="NCBI Taxonomy" id="2918171"/>
    <lineage>
        <taxon>Bacteria</taxon>
        <taxon>Pseudomonadati</taxon>
        <taxon>Myxococcota</taxon>
        <taxon>Myxococcia</taxon>
        <taxon>Myxococcales</taxon>
        <taxon>Cystobacterineae</taxon>
        <taxon>Anaeromyxobacteraceae</taxon>
        <taxon>Anaeromyxobacter</taxon>
    </lineage>
</organism>
<gene>
    <name evidence="13" type="primary">cydA</name>
    <name evidence="13" type="ORF">AMPC_16570</name>
</gene>
<dbReference type="EMBL" id="AP025592">
    <property type="protein sequence ID" value="BDG08544.1"/>
    <property type="molecule type" value="Genomic_DNA"/>
</dbReference>
<evidence type="ECO:0000313" key="14">
    <source>
        <dbReference type="Proteomes" id="UP001162734"/>
    </source>
</evidence>
<comment type="subcellular location">
    <subcellularLocation>
        <location evidence="1">Cell membrane</location>
        <topology evidence="1">Multi-pass membrane protein</topology>
    </subcellularLocation>
</comment>
<dbReference type="PIRSF" id="PIRSF006446">
    <property type="entry name" value="Cyt_quinol_oxidase_1"/>
    <property type="match status" value="1"/>
</dbReference>
<dbReference type="Proteomes" id="UP001162734">
    <property type="component" value="Chromosome"/>
</dbReference>
<feature type="transmembrane region" description="Helical" evidence="12">
    <location>
        <begin position="218"/>
        <end position="235"/>
    </location>
</feature>
<feature type="transmembrane region" description="Helical" evidence="12">
    <location>
        <begin position="127"/>
        <end position="145"/>
    </location>
</feature>
<feature type="transmembrane region" description="Helical" evidence="12">
    <location>
        <begin position="358"/>
        <end position="379"/>
    </location>
</feature>
<evidence type="ECO:0000256" key="7">
    <source>
        <dbReference type="ARBA" id="ARBA00022723"/>
    </source>
</evidence>
<name>A0ABN6N5T6_9BACT</name>
<dbReference type="PANTHER" id="PTHR30365">
    <property type="entry name" value="CYTOCHROME D UBIQUINOL OXIDASE"/>
    <property type="match status" value="1"/>
</dbReference>
<keyword evidence="4 12" id="KW-1003">Cell membrane</keyword>
<evidence type="ECO:0000256" key="9">
    <source>
        <dbReference type="ARBA" id="ARBA00022989"/>
    </source>
</evidence>
<protein>
    <submittedName>
        <fullName evidence="13">Cytochrome ubiquinol oxidase subunit I</fullName>
    </submittedName>
</protein>
<dbReference type="PANTHER" id="PTHR30365:SF14">
    <property type="entry name" value="CYTOCHROME BD MENAQUINOL OXIDASE SUBUNIT I-RELATED"/>
    <property type="match status" value="1"/>
</dbReference>
<feature type="transmembrane region" description="Helical" evidence="12">
    <location>
        <begin position="91"/>
        <end position="115"/>
    </location>
</feature>
<evidence type="ECO:0000313" key="13">
    <source>
        <dbReference type="EMBL" id="BDG08544.1"/>
    </source>
</evidence>
<keyword evidence="9 12" id="KW-1133">Transmembrane helix</keyword>
<keyword evidence="5 12" id="KW-0349">Heme</keyword>
<evidence type="ECO:0000256" key="1">
    <source>
        <dbReference type="ARBA" id="ARBA00004651"/>
    </source>
</evidence>
<evidence type="ECO:0000256" key="6">
    <source>
        <dbReference type="ARBA" id="ARBA00022692"/>
    </source>
</evidence>
<keyword evidence="6 12" id="KW-0812">Transmembrane</keyword>
<keyword evidence="11 12" id="KW-0472">Membrane</keyword>
<evidence type="ECO:0000256" key="11">
    <source>
        <dbReference type="ARBA" id="ARBA00023136"/>
    </source>
</evidence>
<keyword evidence="8 12" id="KW-0249">Electron transport</keyword>
<reference evidence="14" key="1">
    <citation type="journal article" date="2022" name="Int. J. Syst. Evol. Microbiol.">
        <title>Anaeromyxobacter oryzae sp. nov., Anaeromyxobacter diazotrophicus sp. nov. and Anaeromyxobacter paludicola sp. nov., isolated from paddy soils.</title>
        <authorList>
            <person name="Itoh H."/>
            <person name="Xu Z."/>
            <person name="Mise K."/>
            <person name="Masuda Y."/>
            <person name="Ushijima N."/>
            <person name="Hayakawa C."/>
            <person name="Shiratori Y."/>
            <person name="Senoo K."/>
        </authorList>
    </citation>
    <scope>NUCLEOTIDE SEQUENCE [LARGE SCALE GENOMIC DNA]</scope>
    <source>
        <strain evidence="14">Red630</strain>
    </source>
</reference>
<sequence length="446" mass="48910">MGDLLLIHRLHFGFTLVFHYLFPQLTMGLALLIALLESLSYWKKDEALHEAARFWARVFGINFVIGVVTGIPMEFQFGTNWAPFSRYAGGVIGQTLALEGVFAFFAESTFLGLFLYGEGRIGRKGTWAAAVLVFVGSWLSGYFITATNAFMQHPVGYAVDASGKLAMVSLWQVLTNPWLVWEYAHVMTGATQTGAFAMAGVGALYLLQGRFEAQARTFVRTGVLVGALASVLQIFPSGDAQGRLVAQHQPATLAALEGLFRSAPGAPLAFVGQPDMQRRRLDNPIELGHALSFLTWRRWTARVEGLDAFPVEDWPTNVPLVYYAYHVMVGLGTFFIAIQLGAAFLLWRRKLFASRPMLWVLLLAIPFPYVANTAGWVAAEAGRQPWLVHGLYRTPQGASYHVSSGNALFSLLGFTGAYALLAILFLFLVGRELARGPVEGAPAHEG</sequence>
<evidence type="ECO:0000256" key="3">
    <source>
        <dbReference type="ARBA" id="ARBA00022448"/>
    </source>
</evidence>
<feature type="transmembrane region" description="Helical" evidence="12">
    <location>
        <begin position="54"/>
        <end position="71"/>
    </location>
</feature>
<feature type="transmembrane region" description="Helical" evidence="12">
    <location>
        <begin position="407"/>
        <end position="429"/>
    </location>
</feature>
<evidence type="ECO:0000256" key="10">
    <source>
        <dbReference type="ARBA" id="ARBA00023004"/>
    </source>
</evidence>
<proteinExistence type="inferred from homology"/>
<comment type="similarity">
    <text evidence="2 12">Belongs to the cytochrome ubiquinol oxidase subunit 1 family.</text>
</comment>
<evidence type="ECO:0000256" key="5">
    <source>
        <dbReference type="ARBA" id="ARBA00022617"/>
    </source>
</evidence>
<evidence type="ECO:0000256" key="2">
    <source>
        <dbReference type="ARBA" id="ARBA00009819"/>
    </source>
</evidence>
<dbReference type="RefSeq" id="WP_248345719.1">
    <property type="nucleotide sequence ID" value="NZ_AP025592.1"/>
</dbReference>
<keyword evidence="3 12" id="KW-0813">Transport</keyword>
<evidence type="ECO:0000256" key="12">
    <source>
        <dbReference type="PIRNR" id="PIRNR006446"/>
    </source>
</evidence>
<evidence type="ECO:0000256" key="8">
    <source>
        <dbReference type="ARBA" id="ARBA00022982"/>
    </source>
</evidence>
<keyword evidence="10 12" id="KW-0408">Iron</keyword>
<keyword evidence="7 12" id="KW-0479">Metal-binding</keyword>
<dbReference type="Pfam" id="PF01654">
    <property type="entry name" value="Cyt_bd_oxida_I"/>
    <property type="match status" value="1"/>
</dbReference>
<feature type="transmembrane region" description="Helical" evidence="12">
    <location>
        <begin position="323"/>
        <end position="346"/>
    </location>
</feature>
<accession>A0ABN6N5T6</accession>
<evidence type="ECO:0000256" key="4">
    <source>
        <dbReference type="ARBA" id="ARBA00022475"/>
    </source>
</evidence>